<dbReference type="InterPro" id="IPR058922">
    <property type="entry name" value="WHD_DRP"/>
</dbReference>
<sequence length="150" mass="17578">MPALKLSYDYLPFHLQQCFSYCALFPEDYEFHSNELIHLWIGLGIINSSDQNKRIEDVGLSYLDDLLNHGFFKKNERDGGYPYYVLHDLLHELALKVSSYECLSIYSHNVRSINIPPSVRHLSVIVDDRDVEDRVTYEDYKRDICALTKN</sequence>
<dbReference type="Proteomes" id="UP001054889">
    <property type="component" value="Unassembled WGS sequence"/>
</dbReference>
<proteinExistence type="predicted"/>
<dbReference type="GO" id="GO:0002758">
    <property type="term" value="P:innate immune response-activating signaling pathway"/>
    <property type="evidence" value="ECO:0007669"/>
    <property type="project" value="UniProtKB-ARBA"/>
</dbReference>
<dbReference type="InterPro" id="IPR036388">
    <property type="entry name" value="WH-like_DNA-bd_sf"/>
</dbReference>
<name>A0AAV5CT83_ELECO</name>
<keyword evidence="5" id="KW-1185">Reference proteome</keyword>
<dbReference type="AlphaFoldDB" id="A0AAV5CT83"/>
<comment type="caution">
    <text evidence="4">The sequence shown here is derived from an EMBL/GenBank/DDBJ whole genome shotgun (WGS) entry which is preliminary data.</text>
</comment>
<dbReference type="PANTHER" id="PTHR23155">
    <property type="entry name" value="DISEASE RESISTANCE PROTEIN RP"/>
    <property type="match status" value="1"/>
</dbReference>
<dbReference type="GO" id="GO:0042742">
    <property type="term" value="P:defense response to bacterium"/>
    <property type="evidence" value="ECO:0007669"/>
    <property type="project" value="UniProtKB-ARBA"/>
</dbReference>
<dbReference type="GO" id="GO:0009626">
    <property type="term" value="P:plant-type hypersensitive response"/>
    <property type="evidence" value="ECO:0007669"/>
    <property type="project" value="UniProtKB-ARBA"/>
</dbReference>
<dbReference type="InterPro" id="IPR044974">
    <property type="entry name" value="Disease_R_plants"/>
</dbReference>
<dbReference type="Gene3D" id="1.10.10.10">
    <property type="entry name" value="Winged helix-like DNA-binding domain superfamily/Winged helix DNA-binding domain"/>
    <property type="match status" value="1"/>
</dbReference>
<keyword evidence="1" id="KW-0677">Repeat</keyword>
<dbReference type="Pfam" id="PF23559">
    <property type="entry name" value="WHD_DRP"/>
    <property type="match status" value="1"/>
</dbReference>
<organism evidence="4 5">
    <name type="scientific">Eleusine coracana subsp. coracana</name>
    <dbReference type="NCBI Taxonomy" id="191504"/>
    <lineage>
        <taxon>Eukaryota</taxon>
        <taxon>Viridiplantae</taxon>
        <taxon>Streptophyta</taxon>
        <taxon>Embryophyta</taxon>
        <taxon>Tracheophyta</taxon>
        <taxon>Spermatophyta</taxon>
        <taxon>Magnoliopsida</taxon>
        <taxon>Liliopsida</taxon>
        <taxon>Poales</taxon>
        <taxon>Poaceae</taxon>
        <taxon>PACMAD clade</taxon>
        <taxon>Chloridoideae</taxon>
        <taxon>Cynodonteae</taxon>
        <taxon>Eleusininae</taxon>
        <taxon>Eleusine</taxon>
    </lineage>
</organism>
<gene>
    <name evidence="4" type="primary">ga18963</name>
    <name evidence="4" type="ORF">PR202_ga18963</name>
</gene>
<dbReference type="EMBL" id="BQKI01000009">
    <property type="protein sequence ID" value="GJN01682.1"/>
    <property type="molecule type" value="Genomic_DNA"/>
</dbReference>
<feature type="domain" description="Disease resistance protein winged helix" evidence="3">
    <location>
        <begin position="24"/>
        <end position="94"/>
    </location>
</feature>
<evidence type="ECO:0000256" key="2">
    <source>
        <dbReference type="ARBA" id="ARBA00022821"/>
    </source>
</evidence>
<dbReference type="PANTHER" id="PTHR23155:SF988">
    <property type="entry name" value="OS06G0707733 PROTEIN"/>
    <property type="match status" value="1"/>
</dbReference>
<reference evidence="4" key="1">
    <citation type="journal article" date="2018" name="DNA Res.">
        <title>Multiple hybrid de novo genome assembly of finger millet, an orphan allotetraploid crop.</title>
        <authorList>
            <person name="Hatakeyama M."/>
            <person name="Aluri S."/>
            <person name="Balachadran M.T."/>
            <person name="Sivarajan S.R."/>
            <person name="Patrignani A."/>
            <person name="Gruter S."/>
            <person name="Poveda L."/>
            <person name="Shimizu-Inatsugi R."/>
            <person name="Baeten J."/>
            <person name="Francoijs K.J."/>
            <person name="Nataraja K.N."/>
            <person name="Reddy Y.A.N."/>
            <person name="Phadnis S."/>
            <person name="Ravikumar R.L."/>
            <person name="Schlapbach R."/>
            <person name="Sreeman S.M."/>
            <person name="Shimizu K.K."/>
        </authorList>
    </citation>
    <scope>NUCLEOTIDE SEQUENCE</scope>
</reference>
<evidence type="ECO:0000313" key="4">
    <source>
        <dbReference type="EMBL" id="GJN01682.1"/>
    </source>
</evidence>
<dbReference type="FunFam" id="1.10.10.10:FF:000322">
    <property type="entry name" value="Probable disease resistance protein At1g63360"/>
    <property type="match status" value="1"/>
</dbReference>
<evidence type="ECO:0000313" key="5">
    <source>
        <dbReference type="Proteomes" id="UP001054889"/>
    </source>
</evidence>
<evidence type="ECO:0000259" key="3">
    <source>
        <dbReference type="Pfam" id="PF23559"/>
    </source>
</evidence>
<keyword evidence="2" id="KW-0611">Plant defense</keyword>
<evidence type="ECO:0000256" key="1">
    <source>
        <dbReference type="ARBA" id="ARBA00022737"/>
    </source>
</evidence>
<reference evidence="4" key="2">
    <citation type="submission" date="2021-12" db="EMBL/GenBank/DDBJ databases">
        <title>Resequencing data analysis of finger millet.</title>
        <authorList>
            <person name="Hatakeyama M."/>
            <person name="Aluri S."/>
            <person name="Balachadran M.T."/>
            <person name="Sivarajan S.R."/>
            <person name="Poveda L."/>
            <person name="Shimizu-Inatsugi R."/>
            <person name="Schlapbach R."/>
            <person name="Sreeman S.M."/>
            <person name="Shimizu K.K."/>
        </authorList>
    </citation>
    <scope>NUCLEOTIDE SEQUENCE</scope>
</reference>
<protein>
    <recommendedName>
        <fullName evidence="3">Disease resistance protein winged helix domain-containing protein</fullName>
    </recommendedName>
</protein>
<accession>A0AAV5CT83</accession>